<dbReference type="Gene3D" id="3.80.10.10">
    <property type="entry name" value="Ribonuclease Inhibitor"/>
    <property type="match status" value="2"/>
</dbReference>
<dbReference type="AlphaFoldDB" id="A0A426ZRD2"/>
<dbReference type="Gene3D" id="1.10.8.430">
    <property type="entry name" value="Helical domain of apoptotic protease-activating factors"/>
    <property type="match status" value="1"/>
</dbReference>
<dbReference type="InterPro" id="IPR036388">
    <property type="entry name" value="WH-like_DNA-bd_sf"/>
</dbReference>
<feature type="domain" description="Disease resistance R13L4/SHOC-2-like LRR" evidence="9">
    <location>
        <begin position="533"/>
        <end position="847"/>
    </location>
</feature>
<dbReference type="Pfam" id="PF18052">
    <property type="entry name" value="Rx_N"/>
    <property type="match status" value="1"/>
</dbReference>
<dbReference type="PANTHER" id="PTHR23155:SF1205">
    <property type="entry name" value="DISEASE RESISTANCE PROTEIN RPM1"/>
    <property type="match status" value="1"/>
</dbReference>
<dbReference type="InterPro" id="IPR041118">
    <property type="entry name" value="Rx_N"/>
</dbReference>
<feature type="domain" description="NB-ARC" evidence="6">
    <location>
        <begin position="161"/>
        <end position="332"/>
    </location>
</feature>
<dbReference type="InterPro" id="IPR027417">
    <property type="entry name" value="P-loop_NTPase"/>
</dbReference>
<dbReference type="InterPro" id="IPR044974">
    <property type="entry name" value="Disease_R_plants"/>
</dbReference>
<keyword evidence="5" id="KW-0611">Plant defense</keyword>
<dbReference type="Pfam" id="PF23559">
    <property type="entry name" value="WHD_DRP"/>
    <property type="match status" value="1"/>
</dbReference>
<feature type="domain" description="Disease resistance N-terminal" evidence="7">
    <location>
        <begin position="6"/>
        <end position="83"/>
    </location>
</feature>
<evidence type="ECO:0000256" key="3">
    <source>
        <dbReference type="ARBA" id="ARBA00022737"/>
    </source>
</evidence>
<evidence type="ECO:0000259" key="9">
    <source>
        <dbReference type="Pfam" id="PF23598"/>
    </source>
</evidence>
<dbReference type="InterPro" id="IPR058922">
    <property type="entry name" value="WHD_DRP"/>
</dbReference>
<dbReference type="GO" id="GO:0043531">
    <property type="term" value="F:ADP binding"/>
    <property type="evidence" value="ECO:0007669"/>
    <property type="project" value="InterPro"/>
</dbReference>
<name>A0A426ZRD2_ENSVE</name>
<dbReference type="FunFam" id="1.10.10.10:FF:000322">
    <property type="entry name" value="Probable disease resistance protein At1g63360"/>
    <property type="match status" value="1"/>
</dbReference>
<dbReference type="InterPro" id="IPR002182">
    <property type="entry name" value="NB-ARC"/>
</dbReference>
<dbReference type="Pfam" id="PF00931">
    <property type="entry name" value="NB-ARC"/>
    <property type="match status" value="1"/>
</dbReference>
<evidence type="ECO:0000259" key="8">
    <source>
        <dbReference type="Pfam" id="PF23559"/>
    </source>
</evidence>
<gene>
    <name evidence="10" type="ORF">B296_00018544</name>
</gene>
<reference evidence="10 11" key="1">
    <citation type="journal article" date="2014" name="Agronomy (Basel)">
        <title>A Draft Genome Sequence for Ensete ventricosum, the Drought-Tolerant Tree Against Hunger.</title>
        <authorList>
            <person name="Harrison J."/>
            <person name="Moore K.A."/>
            <person name="Paszkiewicz K."/>
            <person name="Jones T."/>
            <person name="Grant M."/>
            <person name="Ambacheew D."/>
            <person name="Muzemil S."/>
            <person name="Studholme D.J."/>
        </authorList>
    </citation>
    <scope>NUCLEOTIDE SEQUENCE [LARGE SCALE GENOMIC DNA]</scope>
</reference>
<evidence type="ECO:0000313" key="11">
    <source>
        <dbReference type="Proteomes" id="UP000287651"/>
    </source>
</evidence>
<dbReference type="GO" id="GO:0002758">
    <property type="term" value="P:innate immune response-activating signaling pathway"/>
    <property type="evidence" value="ECO:0007669"/>
    <property type="project" value="UniProtKB-ARBA"/>
</dbReference>
<evidence type="ECO:0000259" key="6">
    <source>
        <dbReference type="Pfam" id="PF00931"/>
    </source>
</evidence>
<organism evidence="10 11">
    <name type="scientific">Ensete ventricosum</name>
    <name type="common">Abyssinian banana</name>
    <name type="synonym">Musa ensete</name>
    <dbReference type="NCBI Taxonomy" id="4639"/>
    <lineage>
        <taxon>Eukaryota</taxon>
        <taxon>Viridiplantae</taxon>
        <taxon>Streptophyta</taxon>
        <taxon>Embryophyta</taxon>
        <taxon>Tracheophyta</taxon>
        <taxon>Spermatophyta</taxon>
        <taxon>Magnoliopsida</taxon>
        <taxon>Liliopsida</taxon>
        <taxon>Zingiberales</taxon>
        <taxon>Musaceae</taxon>
        <taxon>Ensete</taxon>
    </lineage>
</organism>
<dbReference type="FunFam" id="3.40.50.300:FF:001091">
    <property type="entry name" value="Probable disease resistance protein At1g61300"/>
    <property type="match status" value="1"/>
</dbReference>
<dbReference type="InterPro" id="IPR032675">
    <property type="entry name" value="LRR_dom_sf"/>
</dbReference>
<evidence type="ECO:0000256" key="5">
    <source>
        <dbReference type="ARBA" id="ARBA00022821"/>
    </source>
</evidence>
<keyword evidence="4" id="KW-0547">Nucleotide-binding</keyword>
<sequence length="878" mass="99976">MAEAILASLAPNLASAIAAPISNAGHLLSTVGYSVDWLRDELPRMRSYLVNTETGAAEDHMSWADEIRAIICDSEDIIDAFDAISSHPFVSFLCHLRSRYQVGCKIKEIKSRLDDHFRRKSGYINPGGDRSTSVDLHNRWIHGLLAASPWTHQGERIVGFEEDFDAVVGRLMNDSPELSVLSLVGMGGAGKTTLIKKVFNHSDVRRHFDTLAWVYVSRSFRLGNLVHQVAKGLMQIPSTEIDELSESQLQELLLRPLKEKRFLLVLDDVWDRRVWETIRLLLPVNGHGNRVIITTRNSEVAASVVGARSCTRVLRPLSHEESWELFHDKVFAVSEPCPGELIEVAERIVRKCHGLPLAVAIVGGMMLPKGRSQLEWNHVLNNIDSDLISNEIEVQGPLFLSYKDLPHPLKSCFLLCSIFPQDCNIPRKKLIRLWIAEGLIKEGEGEKVEDVAEKYLMELINRSMIQVSVISSSERVKACRIHHLLHQLSISISRAQNFSAVYEDQQAVTPSRAYRISLQKSSYDALQDRGWEKLRSLFVFGIYDSLHISERMLKNFRLLRVLDLENAYLVELPGEMGDLFHLRYFSVRGTRLKKLPVSLKNLRNLQTLDIRRNQLRKLSFEIKRLKNLRHLEMRQNEKSIKVPLRLSRMQYLQVVTGAQADSTFVHEVGKLTELNKLAIEDLRAEDAVVLCSSINNMARLLSLSIFSIDASTAIDLEKLNPSSLQKLHIAGCLERLPHWFSGISNLTKLRLGLSRLFADPFQVLQQLPNLVFLQLYEAYQGKVLRCANRGFIKLKILILTDLKELEEWEVENGAMRCIQEMWIMSCSKLKTVPLGLEFLATLQQLRLVSMPEHFVKRLNPSEGEDFIRVKHIPSIQVN</sequence>
<evidence type="ECO:0000313" key="10">
    <source>
        <dbReference type="EMBL" id="RRT66455.1"/>
    </source>
</evidence>
<dbReference type="GO" id="GO:0042742">
    <property type="term" value="P:defense response to bacterium"/>
    <property type="evidence" value="ECO:0007669"/>
    <property type="project" value="UniProtKB-ARBA"/>
</dbReference>
<keyword evidence="3" id="KW-0677">Repeat</keyword>
<comment type="caution">
    <text evidence="10">The sequence shown here is derived from an EMBL/GenBank/DDBJ whole genome shotgun (WGS) entry which is preliminary data.</text>
</comment>
<dbReference type="SUPFAM" id="SSF52540">
    <property type="entry name" value="P-loop containing nucleoside triphosphate hydrolases"/>
    <property type="match status" value="1"/>
</dbReference>
<dbReference type="InterPro" id="IPR042197">
    <property type="entry name" value="Apaf_helical"/>
</dbReference>
<evidence type="ECO:0000256" key="4">
    <source>
        <dbReference type="ARBA" id="ARBA00022741"/>
    </source>
</evidence>
<dbReference type="PRINTS" id="PR00364">
    <property type="entry name" value="DISEASERSIST"/>
</dbReference>
<dbReference type="SUPFAM" id="SSF52058">
    <property type="entry name" value="L domain-like"/>
    <property type="match status" value="1"/>
</dbReference>
<dbReference type="EMBL" id="AMZH03005412">
    <property type="protein sequence ID" value="RRT66455.1"/>
    <property type="molecule type" value="Genomic_DNA"/>
</dbReference>
<dbReference type="InterPro" id="IPR038005">
    <property type="entry name" value="RX-like_CC"/>
</dbReference>
<dbReference type="PANTHER" id="PTHR23155">
    <property type="entry name" value="DISEASE RESISTANCE PROTEIN RP"/>
    <property type="match status" value="1"/>
</dbReference>
<evidence type="ECO:0000259" key="7">
    <source>
        <dbReference type="Pfam" id="PF18052"/>
    </source>
</evidence>
<evidence type="ECO:0000256" key="2">
    <source>
        <dbReference type="ARBA" id="ARBA00022614"/>
    </source>
</evidence>
<dbReference type="Proteomes" id="UP000287651">
    <property type="component" value="Unassembled WGS sequence"/>
</dbReference>
<dbReference type="Gene3D" id="1.10.10.10">
    <property type="entry name" value="Winged helix-like DNA-binding domain superfamily/Winged helix DNA-binding domain"/>
    <property type="match status" value="1"/>
</dbReference>
<dbReference type="Gene3D" id="1.20.5.4130">
    <property type="match status" value="1"/>
</dbReference>
<dbReference type="InterPro" id="IPR055414">
    <property type="entry name" value="LRR_R13L4/SHOC2-like"/>
</dbReference>
<dbReference type="CDD" id="cd14798">
    <property type="entry name" value="RX-CC_like"/>
    <property type="match status" value="1"/>
</dbReference>
<dbReference type="Gene3D" id="3.40.50.300">
    <property type="entry name" value="P-loop containing nucleotide triphosphate hydrolases"/>
    <property type="match status" value="1"/>
</dbReference>
<keyword evidence="2" id="KW-0433">Leucine-rich repeat</keyword>
<dbReference type="GO" id="GO:0009626">
    <property type="term" value="P:plant-type hypersensitive response"/>
    <property type="evidence" value="ECO:0007669"/>
    <property type="project" value="UniProtKB-ARBA"/>
</dbReference>
<feature type="domain" description="Disease resistance protein winged helix" evidence="8">
    <location>
        <begin position="418"/>
        <end position="488"/>
    </location>
</feature>
<accession>A0A426ZRD2</accession>
<comment type="similarity">
    <text evidence="1">Belongs to the disease resistance NB-LRR family.</text>
</comment>
<evidence type="ECO:0000256" key="1">
    <source>
        <dbReference type="ARBA" id="ARBA00008894"/>
    </source>
</evidence>
<proteinExistence type="inferred from homology"/>
<protein>
    <submittedName>
        <fullName evidence="10">Uncharacterized protein</fullName>
    </submittedName>
</protein>
<dbReference type="Pfam" id="PF23598">
    <property type="entry name" value="LRR_14"/>
    <property type="match status" value="1"/>
</dbReference>